<dbReference type="RefSeq" id="WP_089355663.1">
    <property type="nucleotide sequence ID" value="NZ_FZPD01000002.1"/>
</dbReference>
<keyword evidence="10 12" id="KW-0704">Schiff base</keyword>
<dbReference type="PANTHER" id="PTHR12128">
    <property type="entry name" value="DIHYDRODIPICOLINATE SYNTHASE"/>
    <property type="match status" value="1"/>
</dbReference>
<keyword evidence="7 12" id="KW-0220">Diaminopimelate biosynthesis</keyword>
<dbReference type="OrthoDB" id="9782828at2"/>
<accession>A0A239GL24</accession>
<gene>
    <name evidence="12" type="primary">dapA</name>
    <name evidence="16" type="ORF">SAMN05421640_0889</name>
</gene>
<dbReference type="InterPro" id="IPR002220">
    <property type="entry name" value="DapA-like"/>
</dbReference>
<organism evidence="16 17">
    <name type="scientific">Ekhidna lutea</name>
    <dbReference type="NCBI Taxonomy" id="447679"/>
    <lineage>
        <taxon>Bacteria</taxon>
        <taxon>Pseudomonadati</taxon>
        <taxon>Bacteroidota</taxon>
        <taxon>Cytophagia</taxon>
        <taxon>Cytophagales</taxon>
        <taxon>Reichenbachiellaceae</taxon>
        <taxon>Ekhidna</taxon>
    </lineage>
</organism>
<dbReference type="PANTHER" id="PTHR12128:SF66">
    <property type="entry name" value="4-HYDROXY-2-OXOGLUTARATE ALDOLASE, MITOCHONDRIAL"/>
    <property type="match status" value="1"/>
</dbReference>
<dbReference type="EMBL" id="FZPD01000002">
    <property type="protein sequence ID" value="SNS69585.1"/>
    <property type="molecule type" value="Genomic_DNA"/>
</dbReference>
<dbReference type="GO" id="GO:0005829">
    <property type="term" value="C:cytosol"/>
    <property type="evidence" value="ECO:0007669"/>
    <property type="project" value="TreeGrafter"/>
</dbReference>
<dbReference type="InterPro" id="IPR020625">
    <property type="entry name" value="Schiff_base-form_aldolases_AS"/>
</dbReference>
<evidence type="ECO:0000256" key="13">
    <source>
        <dbReference type="PIRNR" id="PIRNR001365"/>
    </source>
</evidence>
<evidence type="ECO:0000313" key="17">
    <source>
        <dbReference type="Proteomes" id="UP000198393"/>
    </source>
</evidence>
<dbReference type="SUPFAM" id="SSF51569">
    <property type="entry name" value="Aldolase"/>
    <property type="match status" value="1"/>
</dbReference>
<evidence type="ECO:0000256" key="15">
    <source>
        <dbReference type="PIRSR" id="PIRSR001365-2"/>
    </source>
</evidence>
<keyword evidence="8 12" id="KW-0457">Lysine biosynthesis</keyword>
<feature type="active site" description="Schiff-base intermediate with substrate" evidence="12 14">
    <location>
        <position position="164"/>
    </location>
</feature>
<comment type="subunit">
    <text evidence="12">Homotetramer; dimer of dimers.</text>
</comment>
<evidence type="ECO:0000256" key="1">
    <source>
        <dbReference type="ARBA" id="ARBA00003294"/>
    </source>
</evidence>
<keyword evidence="5 12" id="KW-0963">Cytoplasm</keyword>
<feature type="binding site" evidence="12 15">
    <location>
        <position position="48"/>
    </location>
    <ligand>
        <name>pyruvate</name>
        <dbReference type="ChEBI" id="CHEBI:15361"/>
    </ligand>
</feature>
<comment type="pathway">
    <text evidence="2 12">Amino-acid biosynthesis; L-lysine biosynthesis via DAP pathway; (S)-tetrahydrodipicolinate from L-aspartate: step 3/4.</text>
</comment>
<dbReference type="EC" id="4.3.3.7" evidence="4 12"/>
<reference evidence="16 17" key="1">
    <citation type="submission" date="2017-06" db="EMBL/GenBank/DDBJ databases">
        <authorList>
            <person name="Kim H.J."/>
            <person name="Triplett B.A."/>
        </authorList>
    </citation>
    <scope>NUCLEOTIDE SEQUENCE [LARGE SCALE GENOMIC DNA]</scope>
    <source>
        <strain evidence="16 17">DSM 19307</strain>
    </source>
</reference>
<dbReference type="Gene3D" id="3.20.20.70">
    <property type="entry name" value="Aldolase class I"/>
    <property type="match status" value="1"/>
</dbReference>
<dbReference type="PIRSF" id="PIRSF001365">
    <property type="entry name" value="DHDPS"/>
    <property type="match status" value="1"/>
</dbReference>
<evidence type="ECO:0000256" key="5">
    <source>
        <dbReference type="ARBA" id="ARBA00022490"/>
    </source>
</evidence>
<sequence length="289" mass="31491">MKAELKGTGVALATPMNEDYTIDYPSLGKLLDHITGGNADYIVVQGTTGESPVFSWNEKLEILQFVIDHLNGSKPVVFGLGGNNTFDLIEKSRELKDFKIAAILSASPYYNKPSQAGIIRHYQLLADAFPHPIILYNVPSRTASNIAAGSTLELAKHPNIVAVKEASGDLSQCEEINKNRPADFILLSGDDGLAYEIIKMGGEGVISVIGNIMPKAFTEMVNTTIKGDFTSANRMNEDLRIVYKMLSEEGNPSSLKAGLEAIDLCKRTVKPPLFDASDALVAKWKRVFK</sequence>
<evidence type="ECO:0000256" key="8">
    <source>
        <dbReference type="ARBA" id="ARBA00023154"/>
    </source>
</evidence>
<dbReference type="GO" id="GO:0009089">
    <property type="term" value="P:lysine biosynthetic process via diaminopimelate"/>
    <property type="evidence" value="ECO:0007669"/>
    <property type="project" value="UniProtKB-UniRule"/>
</dbReference>
<evidence type="ECO:0000256" key="14">
    <source>
        <dbReference type="PIRSR" id="PIRSR001365-1"/>
    </source>
</evidence>
<dbReference type="HAMAP" id="MF_00418">
    <property type="entry name" value="DapA"/>
    <property type="match status" value="1"/>
</dbReference>
<dbReference type="Proteomes" id="UP000198393">
    <property type="component" value="Unassembled WGS sequence"/>
</dbReference>
<dbReference type="GO" id="GO:0008840">
    <property type="term" value="F:4-hydroxy-tetrahydrodipicolinate synthase activity"/>
    <property type="evidence" value="ECO:0007669"/>
    <property type="project" value="UniProtKB-UniRule"/>
</dbReference>
<comment type="catalytic activity">
    <reaction evidence="11 12">
        <text>L-aspartate 4-semialdehyde + pyruvate = (2S,4S)-4-hydroxy-2,3,4,5-tetrahydrodipicolinate + H2O + H(+)</text>
        <dbReference type="Rhea" id="RHEA:34171"/>
        <dbReference type="ChEBI" id="CHEBI:15361"/>
        <dbReference type="ChEBI" id="CHEBI:15377"/>
        <dbReference type="ChEBI" id="CHEBI:15378"/>
        <dbReference type="ChEBI" id="CHEBI:67139"/>
        <dbReference type="ChEBI" id="CHEBI:537519"/>
        <dbReference type="EC" id="4.3.3.7"/>
    </reaction>
</comment>
<evidence type="ECO:0000256" key="11">
    <source>
        <dbReference type="ARBA" id="ARBA00047836"/>
    </source>
</evidence>
<dbReference type="UniPathway" id="UPA00034">
    <property type="reaction ID" value="UER00017"/>
</dbReference>
<dbReference type="GO" id="GO:0019877">
    <property type="term" value="P:diaminopimelate biosynthetic process"/>
    <property type="evidence" value="ECO:0007669"/>
    <property type="project" value="UniProtKB-UniRule"/>
</dbReference>
<evidence type="ECO:0000256" key="7">
    <source>
        <dbReference type="ARBA" id="ARBA00022915"/>
    </source>
</evidence>
<dbReference type="CDD" id="cd00950">
    <property type="entry name" value="DHDPS"/>
    <property type="match status" value="1"/>
</dbReference>
<evidence type="ECO:0000256" key="3">
    <source>
        <dbReference type="ARBA" id="ARBA00007592"/>
    </source>
</evidence>
<feature type="site" description="Part of a proton relay during catalysis" evidence="12">
    <location>
        <position position="47"/>
    </location>
</feature>
<dbReference type="InterPro" id="IPR005263">
    <property type="entry name" value="DapA"/>
</dbReference>
<evidence type="ECO:0000313" key="16">
    <source>
        <dbReference type="EMBL" id="SNS69585.1"/>
    </source>
</evidence>
<evidence type="ECO:0000256" key="2">
    <source>
        <dbReference type="ARBA" id="ARBA00005120"/>
    </source>
</evidence>
<dbReference type="AlphaFoldDB" id="A0A239GL24"/>
<evidence type="ECO:0000256" key="4">
    <source>
        <dbReference type="ARBA" id="ARBA00012086"/>
    </source>
</evidence>
<feature type="active site" description="Proton donor/acceptor" evidence="12 14">
    <location>
        <position position="136"/>
    </location>
</feature>
<dbReference type="NCBIfam" id="TIGR00674">
    <property type="entry name" value="dapA"/>
    <property type="match status" value="1"/>
</dbReference>
<comment type="similarity">
    <text evidence="3 12 13">Belongs to the DapA family.</text>
</comment>
<feature type="site" description="Part of a proton relay during catalysis" evidence="12">
    <location>
        <position position="110"/>
    </location>
</feature>
<evidence type="ECO:0000256" key="10">
    <source>
        <dbReference type="ARBA" id="ARBA00023270"/>
    </source>
</evidence>
<comment type="function">
    <text evidence="1 12">Catalyzes the condensation of (S)-aspartate-beta-semialdehyde [(S)-ASA] and pyruvate to 4-hydroxy-tetrahydrodipicolinate (HTPA).</text>
</comment>
<dbReference type="InterPro" id="IPR013785">
    <property type="entry name" value="Aldolase_TIM"/>
</dbReference>
<keyword evidence="9 12" id="KW-0456">Lyase</keyword>
<name>A0A239GL24_EKHLU</name>
<evidence type="ECO:0000256" key="12">
    <source>
        <dbReference type="HAMAP-Rule" id="MF_00418"/>
    </source>
</evidence>
<dbReference type="SMART" id="SM01130">
    <property type="entry name" value="DHDPS"/>
    <property type="match status" value="1"/>
</dbReference>
<comment type="subcellular location">
    <subcellularLocation>
        <location evidence="12">Cytoplasm</location>
    </subcellularLocation>
</comment>
<protein>
    <recommendedName>
        <fullName evidence="4 12">4-hydroxy-tetrahydrodipicolinate synthase</fullName>
        <shortName evidence="12">HTPA synthase</shortName>
        <ecNumber evidence="4 12">4.3.3.7</ecNumber>
    </recommendedName>
</protein>
<feature type="binding site" evidence="12 15">
    <location>
        <position position="206"/>
    </location>
    <ligand>
        <name>pyruvate</name>
        <dbReference type="ChEBI" id="CHEBI:15361"/>
    </ligand>
</feature>
<dbReference type="PRINTS" id="PR00146">
    <property type="entry name" value="DHPICSNTHASE"/>
</dbReference>
<evidence type="ECO:0000256" key="6">
    <source>
        <dbReference type="ARBA" id="ARBA00022605"/>
    </source>
</evidence>
<comment type="caution">
    <text evidence="12">Was originally thought to be a dihydrodipicolinate synthase (DHDPS), catalyzing the condensation of (S)-aspartate-beta-semialdehyde [(S)-ASA] and pyruvate to dihydrodipicolinate (DHDP). However, it was shown in E.coli that the product of the enzymatic reaction is not dihydrodipicolinate but in fact (4S)-4-hydroxy-2,3,4,5-tetrahydro-(2S)-dipicolinic acid (HTPA), and that the consecutive dehydration reaction leading to DHDP is not spontaneous but catalyzed by DapB.</text>
</comment>
<proteinExistence type="inferred from homology"/>
<dbReference type="Pfam" id="PF00701">
    <property type="entry name" value="DHDPS"/>
    <property type="match status" value="1"/>
</dbReference>
<dbReference type="PROSITE" id="PS00666">
    <property type="entry name" value="DHDPS_2"/>
    <property type="match status" value="1"/>
</dbReference>
<evidence type="ECO:0000256" key="9">
    <source>
        <dbReference type="ARBA" id="ARBA00023239"/>
    </source>
</evidence>
<keyword evidence="6 12" id="KW-0028">Amino-acid biosynthesis</keyword>
<keyword evidence="17" id="KW-1185">Reference proteome</keyword>